<sequence length="278" mass="31720">MDNVNKRVDMFEKLSREQNIPNEVVKLKTKTTNRPGKAVQRRISMFENMSDKQNIPTNGLKSQPKNEDEKTNKFIEECFADKTKCPFDGRLRRLNIKEIDHIIAFCDGVQIQKGRFADDLCGSVHYNSKSLPGLNIPVALKDIQTKNVDAKNSMKNEETAAILRHFAVVPTFAKYKSPDENRICFLSAFMINGDLEEVLKDDNVRAIRRESIILSQELRTKIMLQIAQGIAFLHSSTENKKGLLHLDIKSANIFLDSKFNARIGDFGNAREDTDRQEC</sequence>
<keyword evidence="2" id="KW-0067">ATP-binding</keyword>
<dbReference type="Gene3D" id="1.10.510.10">
    <property type="entry name" value="Transferase(Phosphotransferase) domain 1"/>
    <property type="match status" value="1"/>
</dbReference>
<dbReference type="InterPro" id="IPR008271">
    <property type="entry name" value="Ser/Thr_kinase_AS"/>
</dbReference>
<dbReference type="PROSITE" id="PS50011">
    <property type="entry name" value="PROTEIN_KINASE_DOM"/>
    <property type="match status" value="1"/>
</dbReference>
<feature type="domain" description="Protein kinase" evidence="3">
    <location>
        <begin position="105"/>
        <end position="278"/>
    </location>
</feature>
<evidence type="ECO:0000256" key="2">
    <source>
        <dbReference type="ARBA" id="ARBA00022840"/>
    </source>
</evidence>
<dbReference type="PROSITE" id="PS00108">
    <property type="entry name" value="PROTEIN_KINASE_ST"/>
    <property type="match status" value="1"/>
</dbReference>
<keyword evidence="1" id="KW-0547">Nucleotide-binding</keyword>
<organism evidence="4 5">
    <name type="scientific">Mya arenaria</name>
    <name type="common">Soft-shell clam</name>
    <dbReference type="NCBI Taxonomy" id="6604"/>
    <lineage>
        <taxon>Eukaryota</taxon>
        <taxon>Metazoa</taxon>
        <taxon>Spiralia</taxon>
        <taxon>Lophotrochozoa</taxon>
        <taxon>Mollusca</taxon>
        <taxon>Bivalvia</taxon>
        <taxon>Autobranchia</taxon>
        <taxon>Heteroconchia</taxon>
        <taxon>Euheterodonta</taxon>
        <taxon>Imparidentia</taxon>
        <taxon>Neoheterodontei</taxon>
        <taxon>Myida</taxon>
        <taxon>Myoidea</taxon>
        <taxon>Myidae</taxon>
        <taxon>Mya</taxon>
    </lineage>
</organism>
<dbReference type="InterPro" id="IPR000719">
    <property type="entry name" value="Prot_kinase_dom"/>
</dbReference>
<protein>
    <submittedName>
        <fullName evidence="4">PIK1-like protein</fullName>
    </submittedName>
</protein>
<dbReference type="Pfam" id="PF00069">
    <property type="entry name" value="Pkinase"/>
    <property type="match status" value="1"/>
</dbReference>
<accession>A0ABY7EP23</accession>
<dbReference type="Proteomes" id="UP001164746">
    <property type="component" value="Chromosome 7"/>
</dbReference>
<dbReference type="PANTHER" id="PTHR27001:SF931">
    <property type="entry name" value="OS11G0664100 PROTEIN"/>
    <property type="match status" value="1"/>
</dbReference>
<evidence type="ECO:0000313" key="5">
    <source>
        <dbReference type="Proteomes" id="UP001164746"/>
    </source>
</evidence>
<dbReference type="InterPro" id="IPR011009">
    <property type="entry name" value="Kinase-like_dom_sf"/>
</dbReference>
<evidence type="ECO:0000256" key="1">
    <source>
        <dbReference type="ARBA" id="ARBA00022741"/>
    </source>
</evidence>
<dbReference type="EMBL" id="CP111018">
    <property type="protein sequence ID" value="WAR10707.1"/>
    <property type="molecule type" value="Genomic_DNA"/>
</dbReference>
<dbReference type="SUPFAM" id="SSF56112">
    <property type="entry name" value="Protein kinase-like (PK-like)"/>
    <property type="match status" value="1"/>
</dbReference>
<name>A0ABY7EP23_MYAAR</name>
<reference evidence="4" key="1">
    <citation type="submission" date="2022-11" db="EMBL/GenBank/DDBJ databases">
        <title>Centuries of genome instability and evolution in soft-shell clam transmissible cancer (bioRxiv).</title>
        <authorList>
            <person name="Hart S.F.M."/>
            <person name="Yonemitsu M.A."/>
            <person name="Giersch R.M."/>
            <person name="Beal B.F."/>
            <person name="Arriagada G."/>
            <person name="Davis B.W."/>
            <person name="Ostrander E.A."/>
            <person name="Goff S.P."/>
            <person name="Metzger M.J."/>
        </authorList>
    </citation>
    <scope>NUCLEOTIDE SEQUENCE</scope>
    <source>
        <strain evidence="4">MELC-2E11</strain>
        <tissue evidence="4">Siphon/mantle</tissue>
    </source>
</reference>
<gene>
    <name evidence="4" type="ORF">MAR_035783</name>
</gene>
<proteinExistence type="predicted"/>
<evidence type="ECO:0000313" key="4">
    <source>
        <dbReference type="EMBL" id="WAR10707.1"/>
    </source>
</evidence>
<dbReference type="PANTHER" id="PTHR27001">
    <property type="entry name" value="OS01G0253100 PROTEIN"/>
    <property type="match status" value="1"/>
</dbReference>
<evidence type="ECO:0000259" key="3">
    <source>
        <dbReference type="PROSITE" id="PS50011"/>
    </source>
</evidence>
<keyword evidence="5" id="KW-1185">Reference proteome</keyword>